<reference evidence="2" key="1">
    <citation type="submission" date="2021-06" db="EMBL/GenBank/DDBJ databases">
        <authorList>
            <person name="Hodson N. C."/>
            <person name="Mongue J. A."/>
            <person name="Jaron S. K."/>
        </authorList>
    </citation>
    <scope>NUCLEOTIDE SEQUENCE</scope>
</reference>
<evidence type="ECO:0000313" key="2">
    <source>
        <dbReference type="EMBL" id="CAG7824831.1"/>
    </source>
</evidence>
<feature type="compositionally biased region" description="Polar residues" evidence="1">
    <location>
        <begin position="7"/>
        <end position="29"/>
    </location>
</feature>
<comment type="caution">
    <text evidence="2">The sequence shown here is derived from an EMBL/GenBank/DDBJ whole genome shotgun (WGS) entry which is preliminary data.</text>
</comment>
<evidence type="ECO:0000313" key="3">
    <source>
        <dbReference type="Proteomes" id="UP000708208"/>
    </source>
</evidence>
<feature type="region of interest" description="Disordered" evidence="1">
    <location>
        <begin position="1"/>
        <end position="29"/>
    </location>
</feature>
<protein>
    <submittedName>
        <fullName evidence="2">Uncharacterized protein</fullName>
    </submittedName>
</protein>
<dbReference type="AlphaFoldDB" id="A0A8J2PRK0"/>
<sequence length="278" mass="31122">MGDTGDSKSGSNPNQSVPKFKLTSGSNPVQSECHVIPCGRDPAHSVSQTLLLGTDQVSTEPQPFPSETDTVVKKAARTASTAIDDNRRKTITSAEEFYAHTLQISTTTKVTPILVTKSDISRYEDEHKLHERYASVETIKGTQKCYGFEPLDSRTLNMQEFSCSSTMETRTVFPDNAGDLVQETSFIFGNAQHLRIGDYCAFTYRKSFFIGMIMEIKTREGTDEIENIEAQLMKTGANNRFTWYSLKIVDFNPQVVLAKIQVPSLHSTTRFYTIDNDE</sequence>
<accession>A0A8J2PRK0</accession>
<gene>
    <name evidence="2" type="ORF">AFUS01_LOCUS34967</name>
</gene>
<keyword evidence="3" id="KW-1185">Reference proteome</keyword>
<name>A0A8J2PRK0_9HEXA</name>
<evidence type="ECO:0000256" key="1">
    <source>
        <dbReference type="SAM" id="MobiDB-lite"/>
    </source>
</evidence>
<organism evidence="2 3">
    <name type="scientific">Allacma fusca</name>
    <dbReference type="NCBI Taxonomy" id="39272"/>
    <lineage>
        <taxon>Eukaryota</taxon>
        <taxon>Metazoa</taxon>
        <taxon>Ecdysozoa</taxon>
        <taxon>Arthropoda</taxon>
        <taxon>Hexapoda</taxon>
        <taxon>Collembola</taxon>
        <taxon>Symphypleona</taxon>
        <taxon>Sminthuridae</taxon>
        <taxon>Allacma</taxon>
    </lineage>
</organism>
<proteinExistence type="predicted"/>
<dbReference type="Proteomes" id="UP000708208">
    <property type="component" value="Unassembled WGS sequence"/>
</dbReference>
<dbReference type="EMBL" id="CAJVCH010534152">
    <property type="protein sequence ID" value="CAG7824831.1"/>
    <property type="molecule type" value="Genomic_DNA"/>
</dbReference>